<dbReference type="SMART" id="SM00577">
    <property type="entry name" value="CPDc"/>
    <property type="match status" value="1"/>
</dbReference>
<dbReference type="RefSeq" id="XP_060300228.1">
    <property type="nucleotide sequence ID" value="XM_060443543.1"/>
</dbReference>
<comment type="subunit">
    <text evidence="1">Component of the TIM23 complex.</text>
</comment>
<evidence type="ECO:0000259" key="3">
    <source>
        <dbReference type="PROSITE" id="PS50969"/>
    </source>
</evidence>
<accession>A0AA40B4T2</accession>
<dbReference type="InterPro" id="IPR050365">
    <property type="entry name" value="TIM50"/>
</dbReference>
<gene>
    <name evidence="4" type="ORF">B0T26DRAFT_738104</name>
</gene>
<comment type="similarity">
    <text evidence="1">Belongs to the TIM50 family.</text>
</comment>
<evidence type="ECO:0000313" key="5">
    <source>
        <dbReference type="Proteomes" id="UP001172101"/>
    </source>
</evidence>
<comment type="caution">
    <text evidence="4">The sequence shown here is derived from an EMBL/GenBank/DDBJ whole genome shotgun (WGS) entry which is preliminary data.</text>
</comment>
<feature type="compositionally biased region" description="Polar residues" evidence="2">
    <location>
        <begin position="90"/>
        <end position="99"/>
    </location>
</feature>
<proteinExistence type="inferred from homology"/>
<dbReference type="Proteomes" id="UP001172101">
    <property type="component" value="Unassembled WGS sequence"/>
</dbReference>
<comment type="function">
    <text evidence="1">Essential component of the TIM23 complex, a complex that mediates the translocation of transit peptide-containing proteins across the mitochondrial inner membrane.</text>
</comment>
<keyword evidence="5" id="KW-1185">Reference proteome</keyword>
<dbReference type="Gene3D" id="3.40.50.1000">
    <property type="entry name" value="HAD superfamily/HAD-like"/>
    <property type="match status" value="1"/>
</dbReference>
<comment type="subcellular location">
    <subcellularLocation>
        <location evidence="1">Mitochondrion inner membrane</location>
        <topology evidence="1">Single-pass membrane protein</topology>
    </subcellularLocation>
</comment>
<evidence type="ECO:0000256" key="1">
    <source>
        <dbReference type="RuleBase" id="RU365079"/>
    </source>
</evidence>
<dbReference type="InterPro" id="IPR023214">
    <property type="entry name" value="HAD_sf"/>
</dbReference>
<feature type="region of interest" description="Disordered" evidence="2">
    <location>
        <begin position="67"/>
        <end position="99"/>
    </location>
</feature>
<feature type="domain" description="FCP1 homology" evidence="3">
    <location>
        <begin position="102"/>
        <end position="269"/>
    </location>
</feature>
<name>A0AA40B4T2_9PEZI</name>
<protein>
    <recommendedName>
        <fullName evidence="1">Mitochondrial import inner membrane translocase subunit TIM50</fullName>
    </recommendedName>
</protein>
<dbReference type="InterPro" id="IPR036412">
    <property type="entry name" value="HAD-like_sf"/>
</dbReference>
<evidence type="ECO:0000313" key="4">
    <source>
        <dbReference type="EMBL" id="KAK0727373.1"/>
    </source>
</evidence>
<organism evidence="4 5">
    <name type="scientific">Lasiosphaeria miniovina</name>
    <dbReference type="NCBI Taxonomy" id="1954250"/>
    <lineage>
        <taxon>Eukaryota</taxon>
        <taxon>Fungi</taxon>
        <taxon>Dikarya</taxon>
        <taxon>Ascomycota</taxon>
        <taxon>Pezizomycotina</taxon>
        <taxon>Sordariomycetes</taxon>
        <taxon>Sordariomycetidae</taxon>
        <taxon>Sordariales</taxon>
        <taxon>Lasiosphaeriaceae</taxon>
        <taxon>Lasiosphaeria</taxon>
    </lineage>
</organism>
<dbReference type="PROSITE" id="PS50969">
    <property type="entry name" value="FCP1"/>
    <property type="match status" value="1"/>
</dbReference>
<keyword evidence="1" id="KW-0811">Translocation</keyword>
<dbReference type="InterPro" id="IPR004274">
    <property type="entry name" value="FCP1_dom"/>
</dbReference>
<dbReference type="SUPFAM" id="SSF56784">
    <property type="entry name" value="HAD-like"/>
    <property type="match status" value="1"/>
</dbReference>
<keyword evidence="1" id="KW-0813">Transport</keyword>
<sequence>MHCQAIRRLTRRHKLIGNNANVTEPTKAEVKRAKAAAQNEKKGRKKKDCLTGKAGKVITVGKKGVNAAGRDPISAPSARSGGIPNPTEEYLSQASGLPASTPTPQPILVVIDLNGTLLYRPSKKQPTDFVERPHARKFMEYCINTFHVVVWSSARPGNVRNMCARLLTADELGRVVTVWGRDKFGLSAKDYDKRTQCYKRLTKLWEDPVVKAAHPDGESWDQGNTVLIDDSEEKARSEPYNAITLPEFAGDVNEEPRVLPLVHDYLNTLVYQADISTYIRTTPFKAN</sequence>
<dbReference type="GO" id="GO:0005744">
    <property type="term" value="C:TIM23 mitochondrial import inner membrane translocase complex"/>
    <property type="evidence" value="ECO:0007669"/>
    <property type="project" value="UniProtKB-UniRule"/>
</dbReference>
<reference evidence="4" key="1">
    <citation type="submission" date="2023-06" db="EMBL/GenBank/DDBJ databases">
        <title>Genome-scale phylogeny and comparative genomics of the fungal order Sordariales.</title>
        <authorList>
            <consortium name="Lawrence Berkeley National Laboratory"/>
            <person name="Hensen N."/>
            <person name="Bonometti L."/>
            <person name="Westerberg I."/>
            <person name="Brannstrom I.O."/>
            <person name="Guillou S."/>
            <person name="Cros-Aarteil S."/>
            <person name="Calhoun S."/>
            <person name="Haridas S."/>
            <person name="Kuo A."/>
            <person name="Mondo S."/>
            <person name="Pangilinan J."/>
            <person name="Riley R."/>
            <person name="LaButti K."/>
            <person name="Andreopoulos B."/>
            <person name="Lipzen A."/>
            <person name="Chen C."/>
            <person name="Yanf M."/>
            <person name="Daum C."/>
            <person name="Ng V."/>
            <person name="Clum A."/>
            <person name="Steindorff A."/>
            <person name="Ohm R."/>
            <person name="Martin F."/>
            <person name="Silar P."/>
            <person name="Natvig D."/>
            <person name="Lalanne C."/>
            <person name="Gautier V."/>
            <person name="Ament-velasquez S.L."/>
            <person name="Kruys A."/>
            <person name="Hutchinson M.I."/>
            <person name="Powell A.J."/>
            <person name="Barry K."/>
            <person name="Miller A.N."/>
            <person name="Grigoriev I.V."/>
            <person name="Debuchy R."/>
            <person name="Gladieux P."/>
            <person name="Thoren M.H."/>
            <person name="Johannesson H."/>
        </authorList>
    </citation>
    <scope>NUCLEOTIDE SEQUENCE</scope>
    <source>
        <strain evidence="4">SMH2392-1A</strain>
    </source>
</reference>
<keyword evidence="1" id="KW-0653">Protein transport</keyword>
<dbReference type="GO" id="GO:0015031">
    <property type="term" value="P:protein transport"/>
    <property type="evidence" value="ECO:0007669"/>
    <property type="project" value="UniProtKB-KW"/>
</dbReference>
<dbReference type="GeneID" id="85326813"/>
<dbReference type="Pfam" id="PF03031">
    <property type="entry name" value="NIF"/>
    <property type="match status" value="1"/>
</dbReference>
<evidence type="ECO:0000256" key="2">
    <source>
        <dbReference type="SAM" id="MobiDB-lite"/>
    </source>
</evidence>
<dbReference type="PANTHER" id="PTHR12210">
    <property type="entry name" value="DULLARD PROTEIN PHOSPHATASE"/>
    <property type="match status" value="1"/>
</dbReference>
<dbReference type="EMBL" id="JAUIRO010000002">
    <property type="protein sequence ID" value="KAK0727373.1"/>
    <property type="molecule type" value="Genomic_DNA"/>
</dbReference>
<keyword evidence="1" id="KW-0496">Mitochondrion</keyword>
<keyword evidence="1" id="KW-0809">Transit peptide</keyword>
<dbReference type="AlphaFoldDB" id="A0AA40B4T2"/>